<keyword evidence="2" id="KW-1185">Reference proteome</keyword>
<proteinExistence type="predicted"/>
<dbReference type="OrthoDB" id="9989308at2"/>
<name>A0A1J0GEB4_9CLOT</name>
<evidence type="ECO:0000313" key="1">
    <source>
        <dbReference type="EMBL" id="APC39706.1"/>
    </source>
</evidence>
<dbReference type="STRING" id="1552.A7L45_06305"/>
<dbReference type="EMBL" id="CP015756">
    <property type="protein sequence ID" value="APC39706.1"/>
    <property type="molecule type" value="Genomic_DNA"/>
</dbReference>
<sequence>MNEEELLYNVIFPESNDPNYINYGYFIGRSKKNVFKLKAIINESQLNPVLICDGDKQNAFFAKVFQSEVDRFLQIISELDFKQIRINSCHMNEVKAMFEEEIKDKRKKEHRVVHYLLPRKFNNGTKNWKIPDVIEFNPINENKPVLKGVINL</sequence>
<accession>A0A1J0GEB4</accession>
<dbReference type="RefSeq" id="WP_071611999.1">
    <property type="nucleotide sequence ID" value="NZ_CP015756.1"/>
</dbReference>
<dbReference type="Proteomes" id="UP000182569">
    <property type="component" value="Chromosome"/>
</dbReference>
<reference evidence="2" key="1">
    <citation type="journal article" date="2016" name="Front. Microbiol.">
        <title>Complete Genome Sequence of Clostridium estertheticum DSM 8809, a Microbe Identified in Spoiled Vacuum Packed Beef.</title>
        <authorList>
            <person name="Yu Z."/>
            <person name="Gunn L."/>
            <person name="Brennan E."/>
            <person name="Reid R."/>
            <person name="Wall P.G."/>
            <person name="Gaora O.P."/>
            <person name="Hurley D."/>
            <person name="Bolton D."/>
            <person name="Fanning S."/>
        </authorList>
    </citation>
    <scope>NUCLEOTIDE SEQUENCE [LARGE SCALE GENOMIC DNA]</scope>
    <source>
        <strain evidence="2">DSM 8809</strain>
    </source>
</reference>
<organism evidence="1 2">
    <name type="scientific">Clostridium estertheticum subsp. estertheticum</name>
    <dbReference type="NCBI Taxonomy" id="1552"/>
    <lineage>
        <taxon>Bacteria</taxon>
        <taxon>Bacillati</taxon>
        <taxon>Bacillota</taxon>
        <taxon>Clostridia</taxon>
        <taxon>Eubacteriales</taxon>
        <taxon>Clostridiaceae</taxon>
        <taxon>Clostridium</taxon>
    </lineage>
</organism>
<dbReference type="KEGG" id="ceu:A7L45_06305"/>
<evidence type="ECO:0000313" key="2">
    <source>
        <dbReference type="Proteomes" id="UP000182569"/>
    </source>
</evidence>
<dbReference type="AlphaFoldDB" id="A0A1J0GEB4"/>
<protein>
    <submittedName>
        <fullName evidence="1">Uncharacterized protein</fullName>
    </submittedName>
</protein>
<gene>
    <name evidence="1" type="ORF">A7L45_06305</name>
</gene>